<evidence type="ECO:0000313" key="5">
    <source>
        <dbReference type="Proteomes" id="UP000471672"/>
    </source>
</evidence>
<dbReference type="InterPro" id="IPR036390">
    <property type="entry name" value="WH_DNA-bd_sf"/>
</dbReference>
<feature type="compositionally biased region" description="Low complexity" evidence="2">
    <location>
        <begin position="1"/>
        <end position="12"/>
    </location>
</feature>
<dbReference type="Gene3D" id="3.30.420.40">
    <property type="match status" value="2"/>
</dbReference>
<dbReference type="SUPFAM" id="SSF46785">
    <property type="entry name" value="Winged helix' DNA-binding domain"/>
    <property type="match status" value="1"/>
</dbReference>
<dbReference type="Pfam" id="PF12802">
    <property type="entry name" value="MarR_2"/>
    <property type="match status" value="1"/>
</dbReference>
<comment type="similarity">
    <text evidence="1">Belongs to the ROK (NagC/XylR) family.</text>
</comment>
<comment type="caution">
    <text evidence="4">The sequence shown here is derived from an EMBL/GenBank/DDBJ whole genome shotgun (WGS) entry which is preliminary data.</text>
</comment>
<dbReference type="InterPro" id="IPR000835">
    <property type="entry name" value="HTH_MarR-typ"/>
</dbReference>
<reference evidence="4 5" key="1">
    <citation type="journal article" date="2021" name="Arch. Microbiol.">
        <title>Cellulosimicrobium fucosivorans sp. nov., isolated from San Elijo Lagoon, contains a fucose metabolic pathway linked to carotenoid production.</title>
        <authorList>
            <person name="Aviles F.A."/>
            <person name="Kyndt J.A."/>
        </authorList>
    </citation>
    <scope>NUCLEOTIDE SEQUENCE [LARGE SCALE GENOMIC DNA]</scope>
    <source>
        <strain evidence="4 5">SE3</strain>
    </source>
</reference>
<dbReference type="InterPro" id="IPR043129">
    <property type="entry name" value="ATPase_NBD"/>
</dbReference>
<sequence>MRKELAGSAAPGEPGGSRGSSARLLLQVVRDAGRATRADLAAATSLSAPAVTRAVAGLVRDGLVVELGHDATTGRGAGRPPTWLALATPDRVPDAPLVAALHLAAGTVEVALCDVAGGVVGRETLGHRPASVPERTLDVALDALGRLLATAGRGRVVAAGVAVAGVLDASGRTVLEAPNLGWSRVPVADHVERALGLPCTVAHNVSAMALAEARRGVGVGASTVAYAHSSGGLGGGLVVDGVAYRGGAHGASELGHVVVDPAGPACRCGRRGCLETFASRPAVERLATAALGAVEGDPVAALRDAVRAGDARARAARDDLLGHLAAGFDPVVALLAPDVVVLGGALATLHDVLGEPLAAALARHAAAPPTVAHAAAGDLAGVLGAAWTALDASLYGPPPRSWPAAETSPRPGAATDPTRTSRPRRTS</sequence>
<dbReference type="InterPro" id="IPR036388">
    <property type="entry name" value="WH-like_DNA-bd_sf"/>
</dbReference>
<feature type="domain" description="HTH marR-type" evidence="3">
    <location>
        <begin position="21"/>
        <end position="75"/>
    </location>
</feature>
<accession>A0ABX0BBA5</accession>
<dbReference type="Gene3D" id="1.10.10.10">
    <property type="entry name" value="Winged helix-like DNA-binding domain superfamily/Winged helix DNA-binding domain"/>
    <property type="match status" value="1"/>
</dbReference>
<dbReference type="PANTHER" id="PTHR18964:SF149">
    <property type="entry name" value="BIFUNCTIONAL UDP-N-ACETYLGLUCOSAMINE 2-EPIMERASE_N-ACETYLMANNOSAMINE KINASE"/>
    <property type="match status" value="1"/>
</dbReference>
<evidence type="ECO:0000256" key="1">
    <source>
        <dbReference type="ARBA" id="ARBA00006479"/>
    </source>
</evidence>
<dbReference type="InterPro" id="IPR000600">
    <property type="entry name" value="ROK"/>
</dbReference>
<dbReference type="EMBL" id="JAAFAN010000004">
    <property type="protein sequence ID" value="NDO88233.1"/>
    <property type="molecule type" value="Genomic_DNA"/>
</dbReference>
<feature type="region of interest" description="Disordered" evidence="2">
    <location>
        <begin position="398"/>
        <end position="427"/>
    </location>
</feature>
<gene>
    <name evidence="4" type="ORF">GYH36_01900</name>
</gene>
<proteinExistence type="inferred from homology"/>
<dbReference type="SUPFAM" id="SSF53067">
    <property type="entry name" value="Actin-like ATPase domain"/>
    <property type="match status" value="1"/>
</dbReference>
<organism evidence="4 5">
    <name type="scientific">Cellulosimicrobium composti</name>
    <dbReference type="NCBI Taxonomy" id="2672572"/>
    <lineage>
        <taxon>Bacteria</taxon>
        <taxon>Bacillati</taxon>
        <taxon>Actinomycetota</taxon>
        <taxon>Actinomycetes</taxon>
        <taxon>Micrococcales</taxon>
        <taxon>Promicromonosporaceae</taxon>
        <taxon>Cellulosimicrobium</taxon>
    </lineage>
</organism>
<evidence type="ECO:0000313" key="4">
    <source>
        <dbReference type="EMBL" id="NDO88233.1"/>
    </source>
</evidence>
<dbReference type="RefSeq" id="WP_162288943.1">
    <property type="nucleotide sequence ID" value="NZ_JAAFAN010000004.1"/>
</dbReference>
<name>A0ABX0BBA5_9MICO</name>
<dbReference type="PANTHER" id="PTHR18964">
    <property type="entry name" value="ROK (REPRESSOR, ORF, KINASE) FAMILY"/>
    <property type="match status" value="1"/>
</dbReference>
<evidence type="ECO:0000256" key="2">
    <source>
        <dbReference type="SAM" id="MobiDB-lite"/>
    </source>
</evidence>
<dbReference type="Pfam" id="PF00480">
    <property type="entry name" value="ROK"/>
    <property type="match status" value="1"/>
</dbReference>
<evidence type="ECO:0000259" key="3">
    <source>
        <dbReference type="Pfam" id="PF12802"/>
    </source>
</evidence>
<dbReference type="Proteomes" id="UP000471672">
    <property type="component" value="Unassembled WGS sequence"/>
</dbReference>
<feature type="region of interest" description="Disordered" evidence="2">
    <location>
        <begin position="1"/>
        <end position="22"/>
    </location>
</feature>
<keyword evidence="5" id="KW-1185">Reference proteome</keyword>
<protein>
    <submittedName>
        <fullName evidence="4">ROK family protein</fullName>
    </submittedName>
</protein>